<proteinExistence type="predicted"/>
<dbReference type="InterPro" id="IPR018736">
    <property type="entry name" value="DUF2279_periplasmic_lipo"/>
</dbReference>
<dbReference type="EMBL" id="FMVF01000008">
    <property type="protein sequence ID" value="SCY63802.1"/>
    <property type="molecule type" value="Genomic_DNA"/>
</dbReference>
<accession>A0A1G5HIV2</accession>
<evidence type="ECO:0000313" key="2">
    <source>
        <dbReference type="Proteomes" id="UP000199354"/>
    </source>
</evidence>
<dbReference type="Proteomes" id="UP000199354">
    <property type="component" value="Unassembled WGS sequence"/>
</dbReference>
<keyword evidence="2" id="KW-1185">Reference proteome</keyword>
<dbReference type="OrthoDB" id="9803535at2"/>
<protein>
    <submittedName>
        <fullName evidence="1">Predicted lipoprotein</fullName>
    </submittedName>
</protein>
<name>A0A1G5HIV2_9FLAO</name>
<dbReference type="STRING" id="490189.SAMN02927903_01867"/>
<sequence length="315" mass="35143">MWPGSTARASSDNLRRALTIALLLAAFSGWSQSGINRFLTPSDSLNKPRRLGVFIAEGALAGGALLALHQSWYSDYDQTDFHTVNDNADWLQMDKAGHVFSSYHLGRFGKEVLQWSGASRTQQLIYGPGAGFLFLSAVELMDGFSSGWGFSGGDMAANFGGTALYMGQELLWKEQRIVPKFSFHTTEYASARPNVLGENLPEQILKDYNGQTYWLSVNVHSFFKGSKVPKWLNVAVGYGAEGMVTGQDVLVNTIFLPESQRVRQFYFSLDADLTKIETKSHVLKTLFSVFNTIKIPAPTFEFRDDGVVKFRYLHF</sequence>
<gene>
    <name evidence="1" type="ORF">SAMN02927903_01867</name>
</gene>
<organism evidence="1 2">
    <name type="scientific">Flavobacterium caeni</name>
    <dbReference type="NCBI Taxonomy" id="490189"/>
    <lineage>
        <taxon>Bacteria</taxon>
        <taxon>Pseudomonadati</taxon>
        <taxon>Bacteroidota</taxon>
        <taxon>Flavobacteriia</taxon>
        <taxon>Flavobacteriales</taxon>
        <taxon>Flavobacteriaceae</taxon>
        <taxon>Flavobacterium</taxon>
    </lineage>
</organism>
<dbReference type="Pfam" id="PF10043">
    <property type="entry name" value="DUF2279"/>
    <property type="match status" value="1"/>
</dbReference>
<reference evidence="1 2" key="1">
    <citation type="submission" date="2016-10" db="EMBL/GenBank/DDBJ databases">
        <authorList>
            <person name="de Groot N.N."/>
        </authorList>
    </citation>
    <scope>NUCLEOTIDE SEQUENCE [LARGE SCALE GENOMIC DNA]</scope>
    <source>
        <strain evidence="1 2">CGMCC 1.7031</strain>
    </source>
</reference>
<evidence type="ECO:0000313" key="1">
    <source>
        <dbReference type="EMBL" id="SCY63802.1"/>
    </source>
</evidence>
<keyword evidence="1" id="KW-0449">Lipoprotein</keyword>
<dbReference type="AlphaFoldDB" id="A0A1G5HIV2"/>